<dbReference type="AlphaFoldDB" id="A0A5B7IBJ9"/>
<dbReference type="Proteomes" id="UP000324222">
    <property type="component" value="Unassembled WGS sequence"/>
</dbReference>
<protein>
    <submittedName>
        <fullName evidence="1">Uncharacterized protein</fullName>
    </submittedName>
</protein>
<keyword evidence="2" id="KW-1185">Reference proteome</keyword>
<proteinExistence type="predicted"/>
<reference evidence="1 2" key="1">
    <citation type="submission" date="2019-05" db="EMBL/GenBank/DDBJ databases">
        <title>Another draft genome of Portunus trituberculatus and its Hox gene families provides insights of decapod evolution.</title>
        <authorList>
            <person name="Jeong J.-H."/>
            <person name="Song I."/>
            <person name="Kim S."/>
            <person name="Choi T."/>
            <person name="Kim D."/>
            <person name="Ryu S."/>
            <person name="Kim W."/>
        </authorList>
    </citation>
    <scope>NUCLEOTIDE SEQUENCE [LARGE SCALE GENOMIC DNA]</scope>
    <source>
        <tissue evidence="1">Muscle</tissue>
    </source>
</reference>
<sequence length="93" mass="10861">MRSQVAVEEIIVRKGKLADDIEHKDIWIKRDINLEEKEKEKVLRSEAKEKNEKRTEIREEEFLLEGSGYETKEVVSKEERGGCGGGKKLRVIY</sequence>
<comment type="caution">
    <text evidence="1">The sequence shown here is derived from an EMBL/GenBank/DDBJ whole genome shotgun (WGS) entry which is preliminary data.</text>
</comment>
<gene>
    <name evidence="1" type="ORF">E2C01_077496</name>
</gene>
<name>A0A5B7IBJ9_PORTR</name>
<evidence type="ECO:0000313" key="1">
    <source>
        <dbReference type="EMBL" id="MPC82811.1"/>
    </source>
</evidence>
<dbReference type="EMBL" id="VSRR010060818">
    <property type="protein sequence ID" value="MPC82811.1"/>
    <property type="molecule type" value="Genomic_DNA"/>
</dbReference>
<organism evidence="1 2">
    <name type="scientific">Portunus trituberculatus</name>
    <name type="common">Swimming crab</name>
    <name type="synonym">Neptunus trituberculatus</name>
    <dbReference type="NCBI Taxonomy" id="210409"/>
    <lineage>
        <taxon>Eukaryota</taxon>
        <taxon>Metazoa</taxon>
        <taxon>Ecdysozoa</taxon>
        <taxon>Arthropoda</taxon>
        <taxon>Crustacea</taxon>
        <taxon>Multicrustacea</taxon>
        <taxon>Malacostraca</taxon>
        <taxon>Eumalacostraca</taxon>
        <taxon>Eucarida</taxon>
        <taxon>Decapoda</taxon>
        <taxon>Pleocyemata</taxon>
        <taxon>Brachyura</taxon>
        <taxon>Eubrachyura</taxon>
        <taxon>Portunoidea</taxon>
        <taxon>Portunidae</taxon>
        <taxon>Portuninae</taxon>
        <taxon>Portunus</taxon>
    </lineage>
</organism>
<evidence type="ECO:0000313" key="2">
    <source>
        <dbReference type="Proteomes" id="UP000324222"/>
    </source>
</evidence>
<accession>A0A5B7IBJ9</accession>